<dbReference type="Gene3D" id="1.20.120.1780">
    <property type="entry name" value="UbiA prenyltransferase"/>
    <property type="match status" value="1"/>
</dbReference>
<dbReference type="PANTHER" id="PTHR42723:SF1">
    <property type="entry name" value="CHLOROPHYLL SYNTHASE, CHLOROPLASTIC"/>
    <property type="match status" value="1"/>
</dbReference>
<gene>
    <name evidence="6" type="ORF">AMQ22_02284</name>
</gene>
<comment type="caution">
    <text evidence="6">The sequence shown here is derived from an EMBL/GenBank/DDBJ whole genome shotgun (WGS) entry which is preliminary data.</text>
</comment>
<evidence type="ECO:0000313" key="6">
    <source>
        <dbReference type="EMBL" id="KYC44619.1"/>
    </source>
</evidence>
<protein>
    <submittedName>
        <fullName evidence="6">Prenyltransferase</fullName>
    </submittedName>
</protein>
<dbReference type="InterPro" id="IPR050475">
    <property type="entry name" value="Prenyltransferase_related"/>
</dbReference>
<feature type="transmembrane region" description="Helical" evidence="5">
    <location>
        <begin position="139"/>
        <end position="159"/>
    </location>
</feature>
<feature type="transmembrane region" description="Helical" evidence="5">
    <location>
        <begin position="207"/>
        <end position="225"/>
    </location>
</feature>
<comment type="subcellular location">
    <subcellularLocation>
        <location evidence="1">Cell membrane</location>
        <topology evidence="1">Multi-pass membrane protein</topology>
    </subcellularLocation>
</comment>
<accession>A0A150II35</accession>
<dbReference type="Gene3D" id="1.10.357.140">
    <property type="entry name" value="UbiA prenyltransferase"/>
    <property type="match status" value="1"/>
</dbReference>
<reference evidence="6 7" key="1">
    <citation type="journal article" date="2016" name="ISME J.">
        <title>Chasing the elusive Euryarchaeota class WSA2: genomes reveal a uniquely fastidious methyl-reducing methanogen.</title>
        <authorList>
            <person name="Nobu M.K."/>
            <person name="Narihiro T."/>
            <person name="Kuroda K."/>
            <person name="Mei R."/>
            <person name="Liu W.T."/>
        </authorList>
    </citation>
    <scope>NUCLEOTIDE SEQUENCE [LARGE SCALE GENOMIC DNA]</scope>
    <source>
        <strain evidence="6">U1lsi0528_Bin055</strain>
    </source>
</reference>
<feature type="transmembrane region" description="Helical" evidence="5">
    <location>
        <begin position="91"/>
        <end position="109"/>
    </location>
</feature>
<dbReference type="PATRIC" id="fig|1705409.3.peg.2496"/>
<name>A0A150II35_9EURY</name>
<feature type="transmembrane region" description="Helical" evidence="5">
    <location>
        <begin position="231"/>
        <end position="248"/>
    </location>
</feature>
<dbReference type="GO" id="GO:0005886">
    <property type="term" value="C:plasma membrane"/>
    <property type="evidence" value="ECO:0007669"/>
    <property type="project" value="UniProtKB-SubCell"/>
</dbReference>
<evidence type="ECO:0000256" key="5">
    <source>
        <dbReference type="SAM" id="Phobius"/>
    </source>
</evidence>
<sequence length="284" mass="33514">MTNPLKLIYKISRFRFWIYTGGTYVVGYALGFNSIFDFFKLDYYVYLVYFFLLANIFIYGVNDYWDKETDKNNPKKEEKEYRVEDKERKSLLRTLYFVGIISLILMVFQDNIERLIFLIFLFLSYFYSAKPLRFKQVPFLDFSSNYLYVMPGIFSYYMISKTLPPLIFLLGAFFHIAAMHIFSAIPDIQYDKEAGITTTPVLIGKRLSLLLCLIFWGILSGIVLVSANFNPLSYLVLIYPVFPLLLLLRKELKIEKLYWYLPYINTTLGGLLFTSLVLYKTFLI</sequence>
<dbReference type="Pfam" id="PF01040">
    <property type="entry name" value="UbiA"/>
    <property type="match status" value="1"/>
</dbReference>
<dbReference type="Proteomes" id="UP000075398">
    <property type="component" value="Unassembled WGS sequence"/>
</dbReference>
<evidence type="ECO:0000256" key="3">
    <source>
        <dbReference type="ARBA" id="ARBA00022989"/>
    </source>
</evidence>
<keyword evidence="4 5" id="KW-0472">Membrane</keyword>
<organism evidence="6 7">
    <name type="scientific">Candidatus Methanofastidiosum methylothiophilum</name>
    <dbReference type="NCBI Taxonomy" id="1705564"/>
    <lineage>
        <taxon>Archaea</taxon>
        <taxon>Methanobacteriati</taxon>
        <taxon>Methanobacteriota</taxon>
        <taxon>Stenosarchaea group</taxon>
        <taxon>Candidatus Methanofastidiosia</taxon>
        <taxon>Candidatus Methanofastidiosales</taxon>
        <taxon>Candidatus Methanofastidiosaceae</taxon>
        <taxon>Candidatus Methanofastidiosum</taxon>
    </lineage>
</organism>
<feature type="transmembrane region" description="Helical" evidence="5">
    <location>
        <begin position="43"/>
        <end position="61"/>
    </location>
</feature>
<feature type="transmembrane region" description="Helical" evidence="5">
    <location>
        <begin position="16"/>
        <end position="36"/>
    </location>
</feature>
<evidence type="ECO:0000256" key="2">
    <source>
        <dbReference type="ARBA" id="ARBA00022692"/>
    </source>
</evidence>
<dbReference type="NCBIfam" id="NF009516">
    <property type="entry name" value="PRK12875.1"/>
    <property type="match status" value="1"/>
</dbReference>
<evidence type="ECO:0000256" key="1">
    <source>
        <dbReference type="ARBA" id="ARBA00004651"/>
    </source>
</evidence>
<dbReference type="PANTHER" id="PTHR42723">
    <property type="entry name" value="CHLOROPHYLL SYNTHASE"/>
    <property type="match status" value="1"/>
</dbReference>
<feature type="transmembrane region" description="Helical" evidence="5">
    <location>
        <begin position="115"/>
        <end position="132"/>
    </location>
</feature>
<feature type="transmembrane region" description="Helical" evidence="5">
    <location>
        <begin position="165"/>
        <end position="186"/>
    </location>
</feature>
<dbReference type="InterPro" id="IPR000537">
    <property type="entry name" value="UbiA_prenyltransferase"/>
</dbReference>
<evidence type="ECO:0000313" key="7">
    <source>
        <dbReference type="Proteomes" id="UP000075398"/>
    </source>
</evidence>
<dbReference type="CDD" id="cd13966">
    <property type="entry name" value="PT_UbiA_4"/>
    <property type="match status" value="1"/>
</dbReference>
<keyword evidence="3 5" id="KW-1133">Transmembrane helix</keyword>
<dbReference type="AlphaFoldDB" id="A0A150II35"/>
<keyword evidence="6" id="KW-0808">Transferase</keyword>
<dbReference type="EMBL" id="LNGC01000266">
    <property type="protein sequence ID" value="KYC44619.1"/>
    <property type="molecule type" value="Genomic_DNA"/>
</dbReference>
<proteinExistence type="predicted"/>
<dbReference type="InterPro" id="IPR044878">
    <property type="entry name" value="UbiA_sf"/>
</dbReference>
<dbReference type="GO" id="GO:0016765">
    <property type="term" value="F:transferase activity, transferring alkyl or aryl (other than methyl) groups"/>
    <property type="evidence" value="ECO:0007669"/>
    <property type="project" value="InterPro"/>
</dbReference>
<keyword evidence="2 5" id="KW-0812">Transmembrane</keyword>
<evidence type="ECO:0000256" key="4">
    <source>
        <dbReference type="ARBA" id="ARBA00023136"/>
    </source>
</evidence>
<feature type="transmembrane region" description="Helical" evidence="5">
    <location>
        <begin position="260"/>
        <end position="279"/>
    </location>
</feature>